<proteinExistence type="predicted"/>
<keyword evidence="3" id="KW-1185">Reference proteome</keyword>
<comment type="caution">
    <text evidence="2">The sequence shown here is derived from an EMBL/GenBank/DDBJ whole genome shotgun (WGS) entry which is preliminary data.</text>
</comment>
<dbReference type="RefSeq" id="WP_165503159.1">
    <property type="nucleotide sequence ID" value="NZ_CAACUY010000188.1"/>
</dbReference>
<evidence type="ECO:0000313" key="2">
    <source>
        <dbReference type="EMBL" id="MFD0687213.1"/>
    </source>
</evidence>
<gene>
    <name evidence="2" type="ORF">ACFQZM_22125</name>
</gene>
<accession>A0ABW2XL48</accession>
<reference evidence="3" key="1">
    <citation type="journal article" date="2019" name="Int. J. Syst. Evol. Microbiol.">
        <title>The Global Catalogue of Microorganisms (GCM) 10K type strain sequencing project: providing services to taxonomists for standard genome sequencing and annotation.</title>
        <authorList>
            <consortium name="The Broad Institute Genomics Platform"/>
            <consortium name="The Broad Institute Genome Sequencing Center for Infectious Disease"/>
            <person name="Wu L."/>
            <person name="Ma J."/>
        </authorList>
    </citation>
    <scope>NUCLEOTIDE SEQUENCE [LARGE SCALE GENOMIC DNA]</scope>
    <source>
        <strain evidence="3">JCM 9371</strain>
    </source>
</reference>
<name>A0ABW2XL48_9ACTN</name>
<evidence type="ECO:0000256" key="1">
    <source>
        <dbReference type="SAM" id="MobiDB-lite"/>
    </source>
</evidence>
<feature type="region of interest" description="Disordered" evidence="1">
    <location>
        <begin position="1"/>
        <end position="23"/>
    </location>
</feature>
<sequence>MALHFPSAAELRDEQEPGEIQAVSRDTCWSVKLKDDADLEPADVHGA</sequence>
<evidence type="ECO:0000313" key="3">
    <source>
        <dbReference type="Proteomes" id="UP001597063"/>
    </source>
</evidence>
<dbReference type="Proteomes" id="UP001597063">
    <property type="component" value="Unassembled WGS sequence"/>
</dbReference>
<organism evidence="2 3">
    <name type="scientific">Actinomadura fibrosa</name>
    <dbReference type="NCBI Taxonomy" id="111802"/>
    <lineage>
        <taxon>Bacteria</taxon>
        <taxon>Bacillati</taxon>
        <taxon>Actinomycetota</taxon>
        <taxon>Actinomycetes</taxon>
        <taxon>Streptosporangiales</taxon>
        <taxon>Thermomonosporaceae</taxon>
        <taxon>Actinomadura</taxon>
    </lineage>
</organism>
<evidence type="ECO:0008006" key="4">
    <source>
        <dbReference type="Google" id="ProtNLM"/>
    </source>
</evidence>
<dbReference type="EMBL" id="JBHTGP010000012">
    <property type="protein sequence ID" value="MFD0687213.1"/>
    <property type="molecule type" value="Genomic_DNA"/>
</dbReference>
<protein>
    <recommendedName>
        <fullName evidence="4">DUF397 domain-containing protein</fullName>
    </recommendedName>
</protein>